<evidence type="ECO:0008006" key="3">
    <source>
        <dbReference type="Google" id="ProtNLM"/>
    </source>
</evidence>
<dbReference type="PANTHER" id="PTHR30024">
    <property type="entry name" value="ALIPHATIC SULFONATES-BINDING PROTEIN-RELATED"/>
    <property type="match status" value="1"/>
</dbReference>
<dbReference type="AlphaFoldDB" id="A0A1Q8Q4C4"/>
<dbReference type="STRING" id="1714264.BTO30_10515"/>
<organism evidence="1 2">
    <name type="scientific">Domibacillus antri</name>
    <dbReference type="NCBI Taxonomy" id="1714264"/>
    <lineage>
        <taxon>Bacteria</taxon>
        <taxon>Bacillati</taxon>
        <taxon>Bacillota</taxon>
        <taxon>Bacilli</taxon>
        <taxon>Bacillales</taxon>
        <taxon>Bacillaceae</taxon>
        <taxon>Domibacillus</taxon>
    </lineage>
</organism>
<evidence type="ECO:0000313" key="2">
    <source>
        <dbReference type="Proteomes" id="UP000185568"/>
    </source>
</evidence>
<protein>
    <recommendedName>
        <fullName evidence="3">SsuA/THI5-like domain-containing protein</fullName>
    </recommendedName>
</protein>
<evidence type="ECO:0000313" key="1">
    <source>
        <dbReference type="EMBL" id="OLN22177.1"/>
    </source>
</evidence>
<proteinExistence type="predicted"/>
<keyword evidence="2" id="KW-1185">Reference proteome</keyword>
<dbReference type="EMBL" id="MSDU01000022">
    <property type="protein sequence ID" value="OLN22177.1"/>
    <property type="molecule type" value="Genomic_DNA"/>
</dbReference>
<reference evidence="1 2" key="1">
    <citation type="submission" date="2016-12" db="EMBL/GenBank/DDBJ databases">
        <title>Domibacillus antri genome sequencing.</title>
        <authorList>
            <person name="Verma A."/>
            <person name="Krishnamurthi S."/>
        </authorList>
    </citation>
    <scope>NUCLEOTIDE SEQUENCE [LARGE SCALE GENOMIC DNA]</scope>
    <source>
        <strain evidence="1 2">XD80</strain>
    </source>
</reference>
<comment type="caution">
    <text evidence="1">The sequence shown here is derived from an EMBL/GenBank/DDBJ whole genome shotgun (WGS) entry which is preliminary data.</text>
</comment>
<accession>A0A1Q8Q4C4</accession>
<dbReference type="Gene3D" id="3.40.190.10">
    <property type="entry name" value="Periplasmic binding protein-like II"/>
    <property type="match status" value="1"/>
</dbReference>
<dbReference type="Proteomes" id="UP000185568">
    <property type="component" value="Unassembled WGS sequence"/>
</dbReference>
<dbReference type="SUPFAM" id="SSF53850">
    <property type="entry name" value="Periplasmic binding protein-like II"/>
    <property type="match status" value="1"/>
</dbReference>
<gene>
    <name evidence="1" type="ORF">BTO30_10515</name>
</gene>
<sequence length="157" mass="17629">MKMPIMEQAIMNGAVDAAFTGEPFITYAELRGLKVVKKLPDPAVVVVARNDFAKEHGEVVEKFMKGHLASIDYIHENQKESAAALAKAFKVPEIEAAGKTWTPAEVMEKALANQQYEAAFSDEDFNFYQQLADANYKLKLIDQPFDVQSVFDLNWIK</sequence>
<name>A0A1Q8Q4C4_9BACI</name>